<name>A0ABT9VIR2_9BACI</name>
<dbReference type="NCBIfam" id="TIGR03695">
    <property type="entry name" value="menH_SHCHC"/>
    <property type="match status" value="1"/>
</dbReference>
<feature type="domain" description="AB hydrolase-1" evidence="4">
    <location>
        <begin position="19"/>
        <end position="251"/>
    </location>
</feature>
<dbReference type="PANTHER" id="PTHR42916:SF1">
    <property type="entry name" value="PROTEIN PHYLLO, CHLOROPLASTIC"/>
    <property type="match status" value="1"/>
</dbReference>
<protein>
    <recommendedName>
        <fullName evidence="3">Putative 2-succinyl-6-hydroxy-2,4-cyclohexadiene-1-carboxylate synthase</fullName>
        <shortName evidence="3">SHCHC synthase</shortName>
        <ecNumber evidence="3">4.2.99.20</ecNumber>
    </recommendedName>
</protein>
<dbReference type="EMBL" id="JAUSTQ010000020">
    <property type="protein sequence ID" value="MDQ0160851.1"/>
    <property type="molecule type" value="Genomic_DNA"/>
</dbReference>
<comment type="similarity">
    <text evidence="3">Belongs to the AB hydrolase superfamily. MenH family.</text>
</comment>
<dbReference type="HAMAP" id="MF_01660">
    <property type="entry name" value="MenH"/>
    <property type="match status" value="1"/>
</dbReference>
<proteinExistence type="inferred from homology"/>
<dbReference type="EC" id="4.2.99.20" evidence="3"/>
<accession>A0ABT9VIR2</accession>
<keyword evidence="2 3" id="KW-0456">Lyase</keyword>
<comment type="pathway">
    <text evidence="3">Quinol/quinone metabolism; menaquinone biosynthesis.</text>
</comment>
<evidence type="ECO:0000256" key="3">
    <source>
        <dbReference type="HAMAP-Rule" id="MF_01660"/>
    </source>
</evidence>
<evidence type="ECO:0000313" key="6">
    <source>
        <dbReference type="Proteomes" id="UP001224359"/>
    </source>
</evidence>
<reference evidence="5 6" key="1">
    <citation type="submission" date="2023-07" db="EMBL/GenBank/DDBJ databases">
        <title>Genomic Encyclopedia of Type Strains, Phase IV (KMG-IV): sequencing the most valuable type-strain genomes for metagenomic binning, comparative biology and taxonomic classification.</title>
        <authorList>
            <person name="Goeker M."/>
        </authorList>
    </citation>
    <scope>NUCLEOTIDE SEQUENCE [LARGE SCALE GENOMIC DNA]</scope>
    <source>
        <strain evidence="5 6">DSM 16460</strain>
    </source>
</reference>
<comment type="function">
    <text evidence="3">Catalyzes a proton abstraction reaction that results in 2,5-elimination of pyruvate from 2-succinyl-5-enolpyruvyl-6-hydroxy-3-cyclohexene-1-carboxylate (SEPHCHC) and the formation of 2-succinyl-6-hydroxy-2,4-cyclohexadiene-1-carboxylate (SHCHC).</text>
</comment>
<dbReference type="PRINTS" id="PR00111">
    <property type="entry name" value="ABHYDROLASE"/>
</dbReference>
<comment type="catalytic activity">
    <reaction evidence="3">
        <text>5-enolpyruvoyl-6-hydroxy-2-succinyl-cyclohex-3-ene-1-carboxylate = (1R,6R)-6-hydroxy-2-succinyl-cyclohexa-2,4-diene-1-carboxylate + pyruvate</text>
        <dbReference type="Rhea" id="RHEA:25597"/>
        <dbReference type="ChEBI" id="CHEBI:15361"/>
        <dbReference type="ChEBI" id="CHEBI:58689"/>
        <dbReference type="ChEBI" id="CHEBI:58818"/>
        <dbReference type="EC" id="4.2.99.20"/>
    </reaction>
</comment>
<comment type="caution">
    <text evidence="5">The sequence shown here is derived from an EMBL/GenBank/DDBJ whole genome shotgun (WGS) entry which is preliminary data.</text>
</comment>
<gene>
    <name evidence="3" type="primary">menH</name>
    <name evidence="5" type="ORF">J2S77_002858</name>
</gene>
<keyword evidence="1 3" id="KW-0474">Menaquinone biosynthesis</keyword>
<comment type="subunit">
    <text evidence="3">Monomer.</text>
</comment>
<comment type="pathway">
    <text evidence="3">Quinol/quinone metabolism; 1,4-dihydroxy-2-naphthoate biosynthesis; 1,4-dihydroxy-2-naphthoate from chorismate: step 3/7.</text>
</comment>
<dbReference type="InterPro" id="IPR022485">
    <property type="entry name" value="SHCHC_synthase_MenH"/>
</dbReference>
<evidence type="ECO:0000256" key="1">
    <source>
        <dbReference type="ARBA" id="ARBA00022428"/>
    </source>
</evidence>
<dbReference type="PANTHER" id="PTHR42916">
    <property type="entry name" value="2-SUCCINYL-5-ENOLPYRUVYL-6-HYDROXY-3-CYCLOHEXENE-1-CARBOXYLATE SYNTHASE"/>
    <property type="match status" value="1"/>
</dbReference>
<organism evidence="5 6">
    <name type="scientific">Alkalibacillus salilacus</name>
    <dbReference type="NCBI Taxonomy" id="284582"/>
    <lineage>
        <taxon>Bacteria</taxon>
        <taxon>Bacillati</taxon>
        <taxon>Bacillota</taxon>
        <taxon>Bacilli</taxon>
        <taxon>Bacillales</taxon>
        <taxon>Bacillaceae</taxon>
        <taxon>Alkalibacillus</taxon>
    </lineage>
</organism>
<evidence type="ECO:0000256" key="2">
    <source>
        <dbReference type="ARBA" id="ARBA00023239"/>
    </source>
</evidence>
<dbReference type="InterPro" id="IPR029058">
    <property type="entry name" value="AB_hydrolase_fold"/>
</dbReference>
<evidence type="ECO:0000313" key="5">
    <source>
        <dbReference type="EMBL" id="MDQ0160851.1"/>
    </source>
</evidence>
<dbReference type="GO" id="GO:0070205">
    <property type="term" value="F:2-succinyl-6-hydroxy-2,4-cyclohexadiene-1-carboxylate synthase activity"/>
    <property type="evidence" value="ECO:0007669"/>
    <property type="project" value="UniProtKB-EC"/>
</dbReference>
<keyword evidence="6" id="KW-1185">Reference proteome</keyword>
<sequence length="268" mass="29985">MFIAVEEHHYHVNVIGEGKPLVLLHGFTGTVATWNELIPYLEVNRQLVLIDLPGHGQTDAEHVSNMSDVCHDLKSIIHQLGHDKVDLLGYSMGGRTALLFVSYFPEMIDQLILVGASPGLSVDKRVEREAQDQKLANMIELEGIEAFVNYWEKVPLFTTQKRLPLAKQKQIRQGRLAQSPEGLALSLLTMGTGKQESLWGSLEQLKTETLLVVGEEDEKFVSINEQMHESLPNAQFRKISQTGHAVHLESPKIFGKIVSEFLINSDSI</sequence>
<dbReference type="Pfam" id="PF00561">
    <property type="entry name" value="Abhydrolase_1"/>
    <property type="match status" value="1"/>
</dbReference>
<evidence type="ECO:0000259" key="4">
    <source>
        <dbReference type="Pfam" id="PF00561"/>
    </source>
</evidence>
<dbReference type="InterPro" id="IPR000073">
    <property type="entry name" value="AB_hydrolase_1"/>
</dbReference>
<dbReference type="Gene3D" id="3.40.50.1820">
    <property type="entry name" value="alpha/beta hydrolase"/>
    <property type="match status" value="1"/>
</dbReference>
<dbReference type="Proteomes" id="UP001224359">
    <property type="component" value="Unassembled WGS sequence"/>
</dbReference>
<dbReference type="SUPFAM" id="SSF53474">
    <property type="entry name" value="alpha/beta-Hydrolases"/>
    <property type="match status" value="1"/>
</dbReference>
<dbReference type="RefSeq" id="WP_306978386.1">
    <property type="nucleotide sequence ID" value="NZ_JAUSTQ010000020.1"/>
</dbReference>